<sequence>MVSPRIGRSIDGSDAAHHHLHGGKTEQTDVMSMDRQQTGAKQIMAEKKRINGQVRAKTKPSEGGGRQGSKEEMITHLSCNRN</sequence>
<protein>
    <submittedName>
        <fullName evidence="2">p0648C09.15 protein</fullName>
    </submittedName>
</protein>
<proteinExistence type="predicted"/>
<feature type="region of interest" description="Disordered" evidence="1">
    <location>
        <begin position="50"/>
        <end position="82"/>
    </location>
</feature>
<evidence type="ECO:0000256" key="1">
    <source>
        <dbReference type="SAM" id="MobiDB-lite"/>
    </source>
</evidence>
<dbReference type="EMBL" id="AP003922">
    <property type="protein sequence ID" value="BAB86226.1"/>
    <property type="molecule type" value="Genomic_DNA"/>
</dbReference>
<evidence type="ECO:0000313" key="2">
    <source>
        <dbReference type="EMBL" id="BAB86226.1"/>
    </source>
</evidence>
<name>Q8RYY5_ORYSJ</name>
<gene>
    <name evidence="2" type="primary">P0648C09.15</name>
</gene>
<feature type="compositionally biased region" description="Polar residues" evidence="1">
    <location>
        <begin position="28"/>
        <end position="38"/>
    </location>
</feature>
<accession>Q8RYY5</accession>
<organism evidence="2">
    <name type="scientific">Oryza sativa subsp. japonica</name>
    <name type="common">Rice</name>
    <dbReference type="NCBI Taxonomy" id="39947"/>
    <lineage>
        <taxon>Eukaryota</taxon>
        <taxon>Viridiplantae</taxon>
        <taxon>Streptophyta</taxon>
        <taxon>Embryophyta</taxon>
        <taxon>Tracheophyta</taxon>
        <taxon>Spermatophyta</taxon>
        <taxon>Magnoliopsida</taxon>
        <taxon>Liliopsida</taxon>
        <taxon>Poales</taxon>
        <taxon>Poaceae</taxon>
        <taxon>BOP clade</taxon>
        <taxon>Oryzoideae</taxon>
        <taxon>Oryzeae</taxon>
        <taxon>Oryzinae</taxon>
        <taxon>Oryza</taxon>
        <taxon>Oryza sativa</taxon>
    </lineage>
</organism>
<dbReference type="AlphaFoldDB" id="Q8RYY5"/>
<reference evidence="2" key="1">
    <citation type="submission" date="2001-07" db="EMBL/GenBank/DDBJ databases">
        <title>Oryza sativa nipponbare(GA3) genomic DNA, chromosome 1, PAC clone:P0648C09.</title>
        <authorList>
            <person name="Sasaki T."/>
            <person name="Matsumoto T."/>
            <person name="Yamamoto K."/>
        </authorList>
    </citation>
    <scope>NUCLEOTIDE SEQUENCE</scope>
</reference>
<feature type="region of interest" description="Disordered" evidence="1">
    <location>
        <begin position="1"/>
        <end position="38"/>
    </location>
</feature>